<organism evidence="1">
    <name type="scientific">Rhizophora mucronata</name>
    <name type="common">Asiatic mangrove</name>
    <dbReference type="NCBI Taxonomy" id="61149"/>
    <lineage>
        <taxon>Eukaryota</taxon>
        <taxon>Viridiplantae</taxon>
        <taxon>Streptophyta</taxon>
        <taxon>Embryophyta</taxon>
        <taxon>Tracheophyta</taxon>
        <taxon>Spermatophyta</taxon>
        <taxon>Magnoliopsida</taxon>
        <taxon>eudicotyledons</taxon>
        <taxon>Gunneridae</taxon>
        <taxon>Pentapetalae</taxon>
        <taxon>rosids</taxon>
        <taxon>fabids</taxon>
        <taxon>Malpighiales</taxon>
        <taxon>Rhizophoraceae</taxon>
        <taxon>Rhizophora</taxon>
    </lineage>
</organism>
<proteinExistence type="predicted"/>
<dbReference type="AlphaFoldDB" id="A0A2P2NND9"/>
<protein>
    <submittedName>
        <fullName evidence="1">Uncharacterized protein</fullName>
    </submittedName>
</protein>
<accession>A0A2P2NND9</accession>
<dbReference type="EMBL" id="GGEC01063487">
    <property type="protein sequence ID" value="MBX43971.1"/>
    <property type="molecule type" value="Transcribed_RNA"/>
</dbReference>
<name>A0A2P2NND9_RHIMU</name>
<evidence type="ECO:0000313" key="1">
    <source>
        <dbReference type="EMBL" id="MBX43971.1"/>
    </source>
</evidence>
<sequence length="52" mass="5924">MESMVFVLILTENLYQSSDLFWLSDCQSLIIDDDSTLTCENDPMSPGNKFCL</sequence>
<reference evidence="1" key="1">
    <citation type="submission" date="2018-02" db="EMBL/GenBank/DDBJ databases">
        <title>Rhizophora mucronata_Transcriptome.</title>
        <authorList>
            <person name="Meera S.P."/>
            <person name="Sreeshan A."/>
            <person name="Augustine A."/>
        </authorList>
    </citation>
    <scope>NUCLEOTIDE SEQUENCE</scope>
    <source>
        <tissue evidence="1">Leaf</tissue>
    </source>
</reference>